<dbReference type="Gene3D" id="3.10.430.100">
    <property type="entry name" value="Ribosomal protein L9, C-terminal domain"/>
    <property type="match status" value="1"/>
</dbReference>
<dbReference type="GO" id="GO:1990904">
    <property type="term" value="C:ribonucleoprotein complex"/>
    <property type="evidence" value="ECO:0007669"/>
    <property type="project" value="UniProtKB-KW"/>
</dbReference>
<organism evidence="10">
    <name type="scientific">uncultured Thermomicrobiales bacterium</name>
    <dbReference type="NCBI Taxonomy" id="1645740"/>
    <lineage>
        <taxon>Bacteria</taxon>
        <taxon>Pseudomonadati</taxon>
        <taxon>Thermomicrobiota</taxon>
        <taxon>Thermomicrobia</taxon>
        <taxon>Thermomicrobiales</taxon>
        <taxon>environmental samples</taxon>
    </lineage>
</organism>
<dbReference type="InterPro" id="IPR009027">
    <property type="entry name" value="Ribosomal_bL9/RNase_H1_N"/>
</dbReference>
<dbReference type="InterPro" id="IPR020069">
    <property type="entry name" value="Ribosomal_bL9_C"/>
</dbReference>
<dbReference type="GO" id="GO:0006412">
    <property type="term" value="P:translation"/>
    <property type="evidence" value="ECO:0007669"/>
    <property type="project" value="UniProtKB-UniRule"/>
</dbReference>
<dbReference type="GO" id="GO:0003735">
    <property type="term" value="F:structural constituent of ribosome"/>
    <property type="evidence" value="ECO:0007669"/>
    <property type="project" value="InterPro"/>
</dbReference>
<dbReference type="InterPro" id="IPR000244">
    <property type="entry name" value="Ribosomal_bL9"/>
</dbReference>
<dbReference type="AlphaFoldDB" id="A0A6J4VPP8"/>
<name>A0A6J4VPP8_9BACT</name>
<evidence type="ECO:0000256" key="3">
    <source>
        <dbReference type="ARBA" id="ARBA00022884"/>
    </source>
</evidence>
<keyword evidence="2 7" id="KW-0699">rRNA-binding</keyword>
<evidence type="ECO:0000256" key="1">
    <source>
        <dbReference type="ARBA" id="ARBA00010605"/>
    </source>
</evidence>
<dbReference type="InterPro" id="IPR020070">
    <property type="entry name" value="Ribosomal_bL9_N"/>
</dbReference>
<dbReference type="Gene3D" id="3.40.5.10">
    <property type="entry name" value="Ribosomal protein L9, N-terminal domain"/>
    <property type="match status" value="1"/>
</dbReference>
<dbReference type="GO" id="GO:0019843">
    <property type="term" value="F:rRNA binding"/>
    <property type="evidence" value="ECO:0007669"/>
    <property type="project" value="UniProtKB-UniRule"/>
</dbReference>
<gene>
    <name evidence="7" type="primary">rplI</name>
    <name evidence="10" type="ORF">AVDCRST_MAG19-4460</name>
</gene>
<feature type="domain" description="Ribosomal protein L9" evidence="9">
    <location>
        <begin position="13"/>
        <end position="40"/>
    </location>
</feature>
<dbReference type="SUPFAM" id="SSF55658">
    <property type="entry name" value="L9 N-domain-like"/>
    <property type="match status" value="1"/>
</dbReference>
<evidence type="ECO:0000313" key="10">
    <source>
        <dbReference type="EMBL" id="CAA9584184.1"/>
    </source>
</evidence>
<dbReference type="HAMAP" id="MF_00503">
    <property type="entry name" value="Ribosomal_bL9"/>
    <property type="match status" value="1"/>
</dbReference>
<evidence type="ECO:0000256" key="7">
    <source>
        <dbReference type="HAMAP-Rule" id="MF_00503"/>
    </source>
</evidence>
<dbReference type="InterPro" id="IPR036791">
    <property type="entry name" value="Ribosomal_bL9_C_sf"/>
</dbReference>
<dbReference type="GO" id="GO:0005840">
    <property type="term" value="C:ribosome"/>
    <property type="evidence" value="ECO:0007669"/>
    <property type="project" value="UniProtKB-KW"/>
</dbReference>
<accession>A0A6J4VPP8</accession>
<dbReference type="NCBIfam" id="TIGR00158">
    <property type="entry name" value="L9"/>
    <property type="match status" value="1"/>
</dbReference>
<dbReference type="InterPro" id="IPR036935">
    <property type="entry name" value="Ribosomal_bL9_N_sf"/>
</dbReference>
<dbReference type="Pfam" id="PF01281">
    <property type="entry name" value="Ribosomal_L9_N"/>
    <property type="match status" value="1"/>
</dbReference>
<reference evidence="10" key="1">
    <citation type="submission" date="2020-02" db="EMBL/GenBank/DDBJ databases">
        <authorList>
            <person name="Meier V. D."/>
        </authorList>
    </citation>
    <scope>NUCLEOTIDE SEQUENCE</scope>
    <source>
        <strain evidence="10">AVDCRST_MAG19</strain>
    </source>
</reference>
<dbReference type="SUPFAM" id="SSF55653">
    <property type="entry name" value="Ribosomal protein L9 C-domain"/>
    <property type="match status" value="1"/>
</dbReference>
<evidence type="ECO:0000256" key="8">
    <source>
        <dbReference type="SAM" id="MobiDB-lite"/>
    </source>
</evidence>
<evidence type="ECO:0000256" key="2">
    <source>
        <dbReference type="ARBA" id="ARBA00022730"/>
    </source>
</evidence>
<dbReference type="PANTHER" id="PTHR21368">
    <property type="entry name" value="50S RIBOSOMAL PROTEIN L9"/>
    <property type="match status" value="1"/>
</dbReference>
<evidence type="ECO:0000259" key="9">
    <source>
        <dbReference type="PROSITE" id="PS00651"/>
    </source>
</evidence>
<keyword evidence="5 7" id="KW-0687">Ribonucleoprotein</keyword>
<evidence type="ECO:0000256" key="5">
    <source>
        <dbReference type="ARBA" id="ARBA00023274"/>
    </source>
</evidence>
<keyword evidence="4 7" id="KW-0689">Ribosomal protein</keyword>
<evidence type="ECO:0000256" key="6">
    <source>
        <dbReference type="ARBA" id="ARBA00035292"/>
    </source>
</evidence>
<dbReference type="InterPro" id="IPR020594">
    <property type="entry name" value="Ribosomal_bL9_bac/chp"/>
</dbReference>
<keyword evidence="3 7" id="KW-0694">RNA-binding</keyword>
<proteinExistence type="inferred from homology"/>
<protein>
    <recommendedName>
        <fullName evidence="6 7">Large ribosomal subunit protein bL9</fullName>
    </recommendedName>
</protein>
<dbReference type="PROSITE" id="PS00651">
    <property type="entry name" value="RIBOSOMAL_L9"/>
    <property type="match status" value="1"/>
</dbReference>
<comment type="function">
    <text evidence="7">Binds to the 23S rRNA.</text>
</comment>
<dbReference type="Pfam" id="PF03948">
    <property type="entry name" value="Ribosomal_L9_C"/>
    <property type="match status" value="1"/>
</dbReference>
<sequence>MKIVLRQDVPKLGASGSVQNVANGYARNFLIPQGMAVVATPGELKVAAHNQAVQDRKVVKQEQQLQSLADRISGQRLEFTARTGEGGRLYGSITAGDVAERLSAAVGEDVDRRRVVLEEPIRTLGQHTVAVHLVGRLRPQVTVIVQDEADGASAPATDEATAESATIERANEEQA</sequence>
<evidence type="ECO:0000256" key="4">
    <source>
        <dbReference type="ARBA" id="ARBA00022980"/>
    </source>
</evidence>
<dbReference type="EMBL" id="CADCWL010000245">
    <property type="protein sequence ID" value="CAA9584184.1"/>
    <property type="molecule type" value="Genomic_DNA"/>
</dbReference>
<feature type="region of interest" description="Disordered" evidence="8">
    <location>
        <begin position="149"/>
        <end position="175"/>
    </location>
</feature>
<comment type="similarity">
    <text evidence="1 7">Belongs to the bacterial ribosomal protein bL9 family.</text>
</comment>